<name>A0A3Q3XCH1_MOLML</name>
<dbReference type="OMA" id="GCYGIRF"/>
<dbReference type="CDD" id="cd22363">
    <property type="entry name" value="tRNA-intron_lyase_C"/>
    <property type="match status" value="1"/>
</dbReference>
<dbReference type="GO" id="GO:0000214">
    <property type="term" value="C:tRNA-intron endonuclease complex"/>
    <property type="evidence" value="ECO:0007669"/>
    <property type="project" value="TreeGrafter"/>
</dbReference>
<dbReference type="PANTHER" id="PTHR21227">
    <property type="entry name" value="TRNA-SPLICING ENDONUCLEASE SUBUNIT SEN2"/>
    <property type="match status" value="1"/>
</dbReference>
<dbReference type="Gene3D" id="3.40.1350.10">
    <property type="match status" value="1"/>
</dbReference>
<comment type="similarity">
    <text evidence="1">Belongs to the tRNA-intron endonuclease family.</text>
</comment>
<dbReference type="InterPro" id="IPR006676">
    <property type="entry name" value="tRNA_splic"/>
</dbReference>
<dbReference type="InterPro" id="IPR006677">
    <property type="entry name" value="tRNA_intron_Endonuc_cat-like"/>
</dbReference>
<sequence length="116" mass="13372">LTEYLQLNLEEEPLSIIQLWRSFRTLRPDFISSFAAYQHCRSRGWVPKGGGGAKYGVDFYSVVVERVDDKFRDSGLRPFSWRSLAALSRITASVSKQEVIVSRWVSSRERAEQDDI</sequence>
<dbReference type="InterPro" id="IPR011856">
    <property type="entry name" value="tRNA_endonuc-like_dom_sf"/>
</dbReference>
<organism evidence="4 5">
    <name type="scientific">Mola mola</name>
    <name type="common">Ocean sunfish</name>
    <name type="synonym">Tetraodon mola</name>
    <dbReference type="NCBI Taxonomy" id="94237"/>
    <lineage>
        <taxon>Eukaryota</taxon>
        <taxon>Metazoa</taxon>
        <taxon>Chordata</taxon>
        <taxon>Craniata</taxon>
        <taxon>Vertebrata</taxon>
        <taxon>Euteleostomi</taxon>
        <taxon>Actinopterygii</taxon>
        <taxon>Neopterygii</taxon>
        <taxon>Teleostei</taxon>
        <taxon>Neoteleostei</taxon>
        <taxon>Acanthomorphata</taxon>
        <taxon>Eupercaria</taxon>
        <taxon>Tetraodontiformes</taxon>
        <taxon>Molidae</taxon>
        <taxon>Mola</taxon>
    </lineage>
</organism>
<evidence type="ECO:0000256" key="1">
    <source>
        <dbReference type="ARBA" id="ARBA00008078"/>
    </source>
</evidence>
<comment type="catalytic activity">
    <reaction evidence="3">
        <text>pretRNA = a 3'-half-tRNA molecule with a 5'-OH end + a 5'-half-tRNA molecule with a 2',3'-cyclic phosphate end + an intron with a 2',3'-cyclic phosphate and a 5'-hydroxyl terminus.</text>
        <dbReference type="EC" id="4.6.1.16"/>
    </reaction>
</comment>
<evidence type="ECO:0000256" key="2">
    <source>
        <dbReference type="ARBA" id="ARBA00012573"/>
    </source>
</evidence>
<proteinExistence type="inferred from homology"/>
<reference evidence="4" key="1">
    <citation type="submission" date="2025-08" db="UniProtKB">
        <authorList>
            <consortium name="Ensembl"/>
        </authorList>
    </citation>
    <scope>IDENTIFICATION</scope>
</reference>
<dbReference type="GO" id="GO:0000213">
    <property type="term" value="F:tRNA-intron lyase activity"/>
    <property type="evidence" value="ECO:0007669"/>
    <property type="project" value="UniProtKB-EC"/>
</dbReference>
<dbReference type="GO" id="GO:0000379">
    <property type="term" value="P:tRNA-type intron splice site recognition and cleavage"/>
    <property type="evidence" value="ECO:0007669"/>
    <property type="project" value="TreeGrafter"/>
</dbReference>
<protein>
    <recommendedName>
        <fullName evidence="2">tRNA-intron lyase</fullName>
        <ecNumber evidence="2">4.6.1.16</ecNumber>
    </recommendedName>
</protein>
<dbReference type="SUPFAM" id="SSF53032">
    <property type="entry name" value="tRNA-intron endonuclease catalytic domain-like"/>
    <property type="match status" value="1"/>
</dbReference>
<dbReference type="InterPro" id="IPR036167">
    <property type="entry name" value="tRNA_intron_Endo_cat-like_sf"/>
</dbReference>
<keyword evidence="5" id="KW-1185">Reference proteome</keyword>
<evidence type="ECO:0000256" key="3">
    <source>
        <dbReference type="ARBA" id="ARBA00034031"/>
    </source>
</evidence>
<dbReference type="STRING" id="94237.ENSMMOP00000023454"/>
<reference evidence="4" key="2">
    <citation type="submission" date="2025-09" db="UniProtKB">
        <authorList>
            <consortium name="Ensembl"/>
        </authorList>
    </citation>
    <scope>IDENTIFICATION</scope>
</reference>
<dbReference type="Proteomes" id="UP000261620">
    <property type="component" value="Unplaced"/>
</dbReference>
<accession>A0A3Q3XCH1</accession>
<dbReference type="Ensembl" id="ENSMMOT00000023840.1">
    <property type="protein sequence ID" value="ENSMMOP00000023454.1"/>
    <property type="gene ID" value="ENSMMOG00000017852.1"/>
</dbReference>
<evidence type="ECO:0000313" key="4">
    <source>
        <dbReference type="Ensembl" id="ENSMMOP00000023454.1"/>
    </source>
</evidence>
<evidence type="ECO:0000313" key="5">
    <source>
        <dbReference type="Proteomes" id="UP000261620"/>
    </source>
</evidence>
<dbReference type="GO" id="GO:0003676">
    <property type="term" value="F:nucleic acid binding"/>
    <property type="evidence" value="ECO:0007669"/>
    <property type="project" value="InterPro"/>
</dbReference>
<dbReference type="PANTHER" id="PTHR21227:SF0">
    <property type="entry name" value="TRNA-SPLICING ENDONUCLEASE SUBUNIT SEN2"/>
    <property type="match status" value="1"/>
</dbReference>
<dbReference type="AlphaFoldDB" id="A0A3Q3XCH1"/>
<dbReference type="EC" id="4.6.1.16" evidence="2"/>
<dbReference type="GO" id="GO:0005737">
    <property type="term" value="C:cytoplasm"/>
    <property type="evidence" value="ECO:0007669"/>
    <property type="project" value="TreeGrafter"/>
</dbReference>